<dbReference type="AlphaFoldDB" id="A0AB34PEB8"/>
<accession>A0AB34PEB8</accession>
<evidence type="ECO:0000313" key="1">
    <source>
        <dbReference type="EMBL" id="KGN93136.1"/>
    </source>
</evidence>
<reference evidence="1 2" key="1">
    <citation type="submission" date="2014-08" db="EMBL/GenBank/DDBJ databases">
        <title>Porphyromonas crevioricanis strain:COT-253_OH1447 Genome sequencing.</title>
        <authorList>
            <person name="Wallis C."/>
            <person name="Deusch O."/>
            <person name="O'Flynn C."/>
            <person name="Davis I."/>
            <person name="Jospin G."/>
            <person name="Darling A.E."/>
            <person name="Coil D.A."/>
            <person name="Alexiev A."/>
            <person name="Horsfall A."/>
            <person name="Kirkwood N."/>
            <person name="Harris S."/>
            <person name="Eisen J.A."/>
        </authorList>
    </citation>
    <scope>NUCLEOTIDE SEQUENCE [LARGE SCALE GENOMIC DNA]</scope>
    <source>
        <strain evidence="2">COT-253 OH1447</strain>
    </source>
</reference>
<sequence>MFLNDTGESKNSLLRKKMLSPVLAKFLSGEKIDPLRTAYSSAFQKIDIERIKREAIRLFVQSFLLSFSTFCRE</sequence>
<proteinExistence type="predicted"/>
<dbReference type="Proteomes" id="UP000030136">
    <property type="component" value="Unassembled WGS sequence"/>
</dbReference>
<organism evidence="1 2">
    <name type="scientific">Porphyromonas crevioricanis</name>
    <dbReference type="NCBI Taxonomy" id="393921"/>
    <lineage>
        <taxon>Bacteria</taxon>
        <taxon>Pseudomonadati</taxon>
        <taxon>Bacteroidota</taxon>
        <taxon>Bacteroidia</taxon>
        <taxon>Bacteroidales</taxon>
        <taxon>Porphyromonadaceae</taxon>
        <taxon>Porphyromonas</taxon>
    </lineage>
</organism>
<name>A0AB34PEB8_9PORP</name>
<gene>
    <name evidence="1" type="ORF">HQ38_09520</name>
</gene>
<evidence type="ECO:0000313" key="2">
    <source>
        <dbReference type="Proteomes" id="UP000030136"/>
    </source>
</evidence>
<protein>
    <submittedName>
        <fullName evidence="1">Uncharacterized protein</fullName>
    </submittedName>
</protein>
<dbReference type="EMBL" id="JQJC01000029">
    <property type="protein sequence ID" value="KGN93136.1"/>
    <property type="molecule type" value="Genomic_DNA"/>
</dbReference>
<comment type="caution">
    <text evidence="1">The sequence shown here is derived from an EMBL/GenBank/DDBJ whole genome shotgun (WGS) entry which is preliminary data.</text>
</comment>